<dbReference type="InterPro" id="IPR004360">
    <property type="entry name" value="Glyas_Fos-R_dOase_dom"/>
</dbReference>
<dbReference type="Gene3D" id="3.10.180.10">
    <property type="entry name" value="2,3-Dihydroxybiphenyl 1,2-Dioxygenase, domain 1"/>
    <property type="match status" value="1"/>
</dbReference>
<dbReference type="PANTHER" id="PTHR36113">
    <property type="entry name" value="LYASE, PUTATIVE-RELATED-RELATED"/>
    <property type="match status" value="1"/>
</dbReference>
<name>A0A502EED1_9FLAO</name>
<feature type="domain" description="VOC" evidence="1">
    <location>
        <begin position="2"/>
        <end position="130"/>
    </location>
</feature>
<dbReference type="PANTHER" id="PTHR36113:SF1">
    <property type="entry name" value="GLYOXALASE_BLEOMYCIN RESISTANCE PROTEIN_DIOXYGENASE"/>
    <property type="match status" value="1"/>
</dbReference>
<proteinExistence type="predicted"/>
<accession>A0A502EED1</accession>
<dbReference type="InterPro" id="IPR051332">
    <property type="entry name" value="Fosfomycin_Res_Enzymes"/>
</dbReference>
<evidence type="ECO:0000313" key="3">
    <source>
        <dbReference type="Proteomes" id="UP000319700"/>
    </source>
</evidence>
<dbReference type="Proteomes" id="UP000319700">
    <property type="component" value="Unassembled WGS sequence"/>
</dbReference>
<dbReference type="InterPro" id="IPR029068">
    <property type="entry name" value="Glyas_Bleomycin-R_OHBP_Dase"/>
</dbReference>
<gene>
    <name evidence="2" type="ORF">EAH81_22415</name>
</gene>
<comment type="caution">
    <text evidence="2">The sequence shown here is derived from an EMBL/GenBank/DDBJ whole genome shotgun (WGS) entry which is preliminary data.</text>
</comment>
<protein>
    <submittedName>
        <fullName evidence="2">Glyoxalase</fullName>
    </submittedName>
</protein>
<dbReference type="PROSITE" id="PS51819">
    <property type="entry name" value="VOC"/>
    <property type="match status" value="1"/>
</dbReference>
<sequence length="140" mass="16212">MKIGHIAFWTTDLEKMKDFYIKYFGAVSNDKYTNPKTGLETYFLSFKSGDRVEIMSRPDVILERPSYLELRQGFAHFAFEMKNSGEVDKMTELLRQNGYMVHGEPRMTGDGYYESVVLDPEYNTIELVYNPSESKNSAFG</sequence>
<dbReference type="SUPFAM" id="SSF54593">
    <property type="entry name" value="Glyoxalase/Bleomycin resistance protein/Dihydroxybiphenyl dioxygenase"/>
    <property type="match status" value="1"/>
</dbReference>
<organism evidence="2 3">
    <name type="scientific">Flavobacterium pectinovorum</name>
    <dbReference type="NCBI Taxonomy" id="29533"/>
    <lineage>
        <taxon>Bacteria</taxon>
        <taxon>Pseudomonadati</taxon>
        <taxon>Bacteroidota</taxon>
        <taxon>Flavobacteriia</taxon>
        <taxon>Flavobacteriales</taxon>
        <taxon>Flavobacteriaceae</taxon>
        <taxon>Flavobacterium</taxon>
    </lineage>
</organism>
<dbReference type="OrthoDB" id="9789012at2"/>
<dbReference type="Pfam" id="PF00903">
    <property type="entry name" value="Glyoxalase"/>
    <property type="match status" value="1"/>
</dbReference>
<evidence type="ECO:0000313" key="2">
    <source>
        <dbReference type="EMBL" id="TPG34830.1"/>
    </source>
</evidence>
<reference evidence="2 3" key="1">
    <citation type="journal article" date="2019" name="Environ. Microbiol.">
        <title>Species interactions and distinct microbial communities in high Arctic permafrost affected cryosols are associated with the CH4 and CO2 gas fluxes.</title>
        <authorList>
            <person name="Altshuler I."/>
            <person name="Hamel J."/>
            <person name="Turney S."/>
            <person name="Magnuson E."/>
            <person name="Levesque R."/>
            <person name="Greer C."/>
            <person name="Whyte L.G."/>
        </authorList>
    </citation>
    <scope>NUCLEOTIDE SEQUENCE [LARGE SCALE GENOMIC DNA]</scope>
    <source>
        <strain evidence="2 3">42</strain>
    </source>
</reference>
<dbReference type="EMBL" id="RCZH01000018">
    <property type="protein sequence ID" value="TPG34830.1"/>
    <property type="molecule type" value="Genomic_DNA"/>
</dbReference>
<keyword evidence="3" id="KW-1185">Reference proteome</keyword>
<dbReference type="InterPro" id="IPR037523">
    <property type="entry name" value="VOC_core"/>
</dbReference>
<evidence type="ECO:0000259" key="1">
    <source>
        <dbReference type="PROSITE" id="PS51819"/>
    </source>
</evidence>
<dbReference type="AlphaFoldDB" id="A0A502EED1"/>
<dbReference type="RefSeq" id="WP_140511161.1">
    <property type="nucleotide sequence ID" value="NZ_RCZH01000018.1"/>
</dbReference>